<feature type="domain" description="Fatty acid desaturase" evidence="6">
    <location>
        <begin position="221"/>
        <end position="303"/>
    </location>
</feature>
<evidence type="ECO:0000256" key="5">
    <source>
        <dbReference type="SAM" id="Phobius"/>
    </source>
</evidence>
<keyword evidence="8" id="KW-1185">Reference proteome</keyword>
<keyword evidence="5" id="KW-0472">Membrane</keyword>
<feature type="domain" description="Fatty acid desaturase" evidence="6">
    <location>
        <begin position="384"/>
        <end position="469"/>
    </location>
</feature>
<dbReference type="InterPro" id="IPR005804">
    <property type="entry name" value="FA_desaturase_dom"/>
</dbReference>
<keyword evidence="2" id="KW-0276">Fatty acid metabolism</keyword>
<dbReference type="CDD" id="cd03506">
    <property type="entry name" value="Delta6-FADS-like"/>
    <property type="match status" value="1"/>
</dbReference>
<keyword evidence="3" id="KW-0443">Lipid metabolism</keyword>
<dbReference type="PANTHER" id="PTHR19353:SF87">
    <property type="entry name" value="CYTOCHROME B5 HEME-BINDING DOMAIN-CONTAINING PROTEIN"/>
    <property type="match status" value="1"/>
</dbReference>
<evidence type="ECO:0000259" key="6">
    <source>
        <dbReference type="Pfam" id="PF00487"/>
    </source>
</evidence>
<keyword evidence="1" id="KW-0444">Lipid biosynthesis</keyword>
<evidence type="ECO:0000256" key="1">
    <source>
        <dbReference type="ARBA" id="ARBA00022516"/>
    </source>
</evidence>
<evidence type="ECO:0000256" key="4">
    <source>
        <dbReference type="ARBA" id="ARBA00023160"/>
    </source>
</evidence>
<dbReference type="InterPro" id="IPR012171">
    <property type="entry name" value="Fatty_acid_desaturase"/>
</dbReference>
<keyword evidence="5" id="KW-1133">Transmembrane helix</keyword>
<reference evidence="7" key="2">
    <citation type="submission" date="2025-09" db="UniProtKB">
        <authorList>
            <consortium name="Ensembl"/>
        </authorList>
    </citation>
    <scope>IDENTIFICATION</scope>
</reference>
<reference evidence="7" key="1">
    <citation type="submission" date="2025-08" db="UniProtKB">
        <authorList>
            <consortium name="Ensembl"/>
        </authorList>
    </citation>
    <scope>IDENTIFICATION</scope>
</reference>
<feature type="transmembrane region" description="Helical" evidence="5">
    <location>
        <begin position="193"/>
        <end position="214"/>
    </location>
</feature>
<name>A0A8D2PC23_ZOSLA</name>
<evidence type="ECO:0000256" key="2">
    <source>
        <dbReference type="ARBA" id="ARBA00022832"/>
    </source>
</evidence>
<dbReference type="Proteomes" id="UP000694401">
    <property type="component" value="Unassembled WGS sequence"/>
</dbReference>
<dbReference type="GO" id="GO:0016717">
    <property type="term" value="F:oxidoreductase activity, acting on paired donors, with oxidation of a pair of donors resulting in the reduction of molecular oxygen to two molecules of water"/>
    <property type="evidence" value="ECO:0007669"/>
    <property type="project" value="TreeGrafter"/>
</dbReference>
<protein>
    <recommendedName>
        <fullName evidence="6">Fatty acid desaturase domain-containing protein</fullName>
    </recommendedName>
</protein>
<evidence type="ECO:0000313" key="8">
    <source>
        <dbReference type="Proteomes" id="UP000694401"/>
    </source>
</evidence>
<keyword evidence="4" id="KW-0275">Fatty acid biosynthesis</keyword>
<accession>A0A8D2PC23</accession>
<organism evidence="7 8">
    <name type="scientific">Zosterops lateralis melanops</name>
    <dbReference type="NCBI Taxonomy" id="1220523"/>
    <lineage>
        <taxon>Eukaryota</taxon>
        <taxon>Metazoa</taxon>
        <taxon>Chordata</taxon>
        <taxon>Craniata</taxon>
        <taxon>Vertebrata</taxon>
        <taxon>Euteleostomi</taxon>
        <taxon>Archelosauria</taxon>
        <taxon>Archosauria</taxon>
        <taxon>Dinosauria</taxon>
        <taxon>Saurischia</taxon>
        <taxon>Theropoda</taxon>
        <taxon>Coelurosauria</taxon>
        <taxon>Aves</taxon>
        <taxon>Neognathae</taxon>
        <taxon>Neoaves</taxon>
        <taxon>Telluraves</taxon>
        <taxon>Australaves</taxon>
        <taxon>Passeriformes</taxon>
        <taxon>Sylvioidea</taxon>
        <taxon>Zosteropidae</taxon>
        <taxon>Zosterops</taxon>
    </lineage>
</organism>
<evidence type="ECO:0000313" key="7">
    <source>
        <dbReference type="Ensembl" id="ENSZLMP00000009027.1"/>
    </source>
</evidence>
<dbReference type="Pfam" id="PF00487">
    <property type="entry name" value="FA_desaturase"/>
    <property type="match status" value="2"/>
</dbReference>
<dbReference type="GO" id="GO:0016020">
    <property type="term" value="C:membrane"/>
    <property type="evidence" value="ECO:0007669"/>
    <property type="project" value="TreeGrafter"/>
</dbReference>
<evidence type="ECO:0000256" key="3">
    <source>
        <dbReference type="ARBA" id="ARBA00023098"/>
    </source>
</evidence>
<proteinExistence type="predicted"/>
<dbReference type="Ensembl" id="ENSZLMT00000009276.1">
    <property type="protein sequence ID" value="ENSZLMP00000009027.1"/>
    <property type="gene ID" value="ENSZLMG00000006361.1"/>
</dbReference>
<dbReference type="PANTHER" id="PTHR19353">
    <property type="entry name" value="FATTY ACID DESATURASE 2"/>
    <property type="match status" value="1"/>
</dbReference>
<keyword evidence="5" id="KW-0812">Transmembrane</keyword>
<sequence>MQPTGTGWELLLQFNHRNSWSDSGGDAQRTGAPLLAGSIQPAEEETPGRAQSPFQYLKGSKGTGEGLWTRAWGDMAKENSFKLKECRFRLDIGKKVLMIRMVRHWHRSPRAAWTHSRAGRMEQPNGVEDVPDAFVAFHVDKVLVSKYLKPLQIGELAPDQPSTEPTKNERLVKDFRELRSTVERMGLLEPNQLFFFLLLAHILLLDTAAWLVLFYFGTSLLPFVFSLLLLTISQASWLQHDLGHLSVFRKTKWNHLLHKFVMCHLIGASAKWWTLLHSQHHAKPNCFHKDPDIDMHPFLFTLGKKLSVELGIKKKKYMPYNHQHKYFFISEYLHSPAIPWNVLKGLEDPTFDLENLRRTKVPESKNTIKRPLNSLISLHRMLESSWFVWVSQMNHIPMDIDYDKNLDWVSTQLQATCNVEQSLFNDWFTGHLNFQIEHHLFPTMPRHNYWKVAPLVKSLCAKHGIEYQCKPLLTAFADIVQ</sequence>
<dbReference type="AlphaFoldDB" id="A0A8D2PC23"/>
<feature type="transmembrane region" description="Helical" evidence="5">
    <location>
        <begin position="220"/>
        <end position="238"/>
    </location>
</feature>
<dbReference type="GO" id="GO:0006633">
    <property type="term" value="P:fatty acid biosynthetic process"/>
    <property type="evidence" value="ECO:0007669"/>
    <property type="project" value="UniProtKB-KW"/>
</dbReference>